<evidence type="ECO:0000256" key="1">
    <source>
        <dbReference type="SAM" id="Phobius"/>
    </source>
</evidence>
<keyword evidence="1" id="KW-0812">Transmembrane</keyword>
<dbReference type="PANTHER" id="PTHR40761:SF1">
    <property type="entry name" value="CONSERVED INTEGRAL MEMBRANE ALANINE VALINE AND LEUCINE RICH PROTEIN-RELATED"/>
    <property type="match status" value="1"/>
</dbReference>
<dbReference type="PANTHER" id="PTHR40761">
    <property type="entry name" value="CONSERVED INTEGRAL MEMBRANE ALANINE VALINE AND LEUCINE RICH PROTEIN-RELATED"/>
    <property type="match status" value="1"/>
</dbReference>
<name>A0A2X4U0Q3_9NOCA</name>
<feature type="transmembrane region" description="Helical" evidence="1">
    <location>
        <begin position="163"/>
        <end position="180"/>
    </location>
</feature>
<dbReference type="NCBIfam" id="NF038012">
    <property type="entry name" value="DMT_1"/>
    <property type="match status" value="1"/>
</dbReference>
<feature type="transmembrane region" description="Helical" evidence="1">
    <location>
        <begin position="253"/>
        <end position="275"/>
    </location>
</feature>
<feature type="transmembrane region" description="Helical" evidence="1">
    <location>
        <begin position="131"/>
        <end position="151"/>
    </location>
</feature>
<proteinExistence type="predicted"/>
<reference evidence="3 4" key="1">
    <citation type="submission" date="2018-06" db="EMBL/GenBank/DDBJ databases">
        <authorList>
            <consortium name="Pathogen Informatics"/>
            <person name="Doyle S."/>
        </authorList>
    </citation>
    <scope>NUCLEOTIDE SEQUENCE [LARGE SCALE GENOMIC DNA]</scope>
    <source>
        <strain evidence="3 4">NCTC10994</strain>
    </source>
</reference>
<evidence type="ECO:0000313" key="4">
    <source>
        <dbReference type="Proteomes" id="UP000249091"/>
    </source>
</evidence>
<feature type="chain" id="PRO_5038620731" description="Integral membrane protein" evidence="2">
    <location>
        <begin position="23"/>
        <end position="301"/>
    </location>
</feature>
<feature type="transmembrane region" description="Helical" evidence="1">
    <location>
        <begin position="192"/>
        <end position="214"/>
    </location>
</feature>
<dbReference type="STRING" id="1219011.GCA_001895045_00088"/>
<dbReference type="RefSeq" id="WP_072698129.1">
    <property type="nucleotide sequence ID" value="NZ_JAFBBL010000001.1"/>
</dbReference>
<evidence type="ECO:0000256" key="2">
    <source>
        <dbReference type="SAM" id="SignalP"/>
    </source>
</evidence>
<feature type="transmembrane region" description="Helical" evidence="1">
    <location>
        <begin position="64"/>
        <end position="90"/>
    </location>
</feature>
<gene>
    <name evidence="3" type="ORF">NCTC10994_00368</name>
</gene>
<organism evidence="3 4">
    <name type="scientific">Rhodococcus coprophilus</name>
    <dbReference type="NCBI Taxonomy" id="38310"/>
    <lineage>
        <taxon>Bacteria</taxon>
        <taxon>Bacillati</taxon>
        <taxon>Actinomycetota</taxon>
        <taxon>Actinomycetes</taxon>
        <taxon>Mycobacteriales</taxon>
        <taxon>Nocardiaceae</taxon>
        <taxon>Rhodococcus</taxon>
    </lineage>
</organism>
<keyword evidence="1" id="KW-1133">Transmembrane helix</keyword>
<sequence length="301" mass="30388">MTGLEAASVACALAAAVLFAIAGVTQQQTAAAVPEGGNLVTRLLRNPRWWGGTVSDTAGYGLQIAALALGSVLIVQPLLVSSLLFALPLAAYFGGYRLTRGTWMLAAALCVSLAIFLLVGNPAAGTVDAAATRWAVPLGAVLAVTAVAVALGSTPRLTAGVRAALLGAAGGLLYGVVAAFTKHVTDLFEDGFGAVLTSWQVWVLAAAGIGGYYIQQRAFQVGPLSASLPALTIGEPLGAVFLGMVVLGERLQVGGAGLILVGAAVLVMLTTTVALSRVEAPATQTVTTPATAPPPENPHRR</sequence>
<evidence type="ECO:0008006" key="5">
    <source>
        <dbReference type="Google" id="ProtNLM"/>
    </source>
</evidence>
<dbReference type="Proteomes" id="UP000249091">
    <property type="component" value="Chromosome 1"/>
</dbReference>
<protein>
    <recommendedName>
        <fullName evidence="5">Integral membrane protein</fullName>
    </recommendedName>
</protein>
<keyword evidence="2" id="KW-0732">Signal</keyword>
<dbReference type="KEGG" id="rcr:NCTC10994_00368"/>
<feature type="transmembrane region" description="Helical" evidence="1">
    <location>
        <begin position="226"/>
        <end position="247"/>
    </location>
</feature>
<dbReference type="AlphaFoldDB" id="A0A2X4U0Q3"/>
<dbReference type="EMBL" id="LS483468">
    <property type="protein sequence ID" value="SQI28618.1"/>
    <property type="molecule type" value="Genomic_DNA"/>
</dbReference>
<keyword evidence="4" id="KW-1185">Reference proteome</keyword>
<feature type="transmembrane region" description="Helical" evidence="1">
    <location>
        <begin position="102"/>
        <end position="119"/>
    </location>
</feature>
<keyword evidence="1" id="KW-0472">Membrane</keyword>
<evidence type="ECO:0000313" key="3">
    <source>
        <dbReference type="EMBL" id="SQI28618.1"/>
    </source>
</evidence>
<feature type="signal peptide" evidence="2">
    <location>
        <begin position="1"/>
        <end position="22"/>
    </location>
</feature>
<accession>A0A2X4U0Q3</accession>